<dbReference type="RefSeq" id="WP_006975029.1">
    <property type="nucleotide sequence ID" value="NZ_ABCS01000080.1"/>
</dbReference>
<dbReference type="PANTHER" id="PTHR43798">
    <property type="entry name" value="MONOACYLGLYCEROL LIPASE"/>
    <property type="match status" value="1"/>
</dbReference>
<dbReference type="GO" id="GO:0016020">
    <property type="term" value="C:membrane"/>
    <property type="evidence" value="ECO:0007669"/>
    <property type="project" value="TreeGrafter"/>
</dbReference>
<dbReference type="ESTHER" id="9delt-a6ge89">
    <property type="family name" value="Haloalkane_dehalogenase-HLD1"/>
</dbReference>
<keyword evidence="1" id="KW-0732">Signal</keyword>
<dbReference type="PANTHER" id="PTHR43798:SF24">
    <property type="entry name" value="CIS-3-ALKYL-4-ALKYLOXETAN-2-ONE DECARBOXYLASE"/>
    <property type="match status" value="1"/>
</dbReference>
<dbReference type="InterPro" id="IPR000073">
    <property type="entry name" value="AB_hydrolase_1"/>
</dbReference>
<evidence type="ECO:0000256" key="1">
    <source>
        <dbReference type="SAM" id="SignalP"/>
    </source>
</evidence>
<protein>
    <submittedName>
        <fullName evidence="3">Alpha/beta hydrolase</fullName>
    </submittedName>
</protein>
<evidence type="ECO:0000313" key="3">
    <source>
        <dbReference type="EMBL" id="EDM75807.1"/>
    </source>
</evidence>
<organism evidence="3 4">
    <name type="scientific">Plesiocystis pacifica SIR-1</name>
    <dbReference type="NCBI Taxonomy" id="391625"/>
    <lineage>
        <taxon>Bacteria</taxon>
        <taxon>Pseudomonadati</taxon>
        <taxon>Myxococcota</taxon>
        <taxon>Polyangia</taxon>
        <taxon>Nannocystales</taxon>
        <taxon>Nannocystaceae</taxon>
        <taxon>Plesiocystis</taxon>
    </lineage>
</organism>
<gene>
    <name evidence="3" type="ORF">PPSIR1_34742</name>
</gene>
<feature type="signal peptide" evidence="1">
    <location>
        <begin position="1"/>
        <end position="19"/>
    </location>
</feature>
<dbReference type="Gene3D" id="3.40.50.1820">
    <property type="entry name" value="alpha/beta hydrolase"/>
    <property type="match status" value="1"/>
</dbReference>
<feature type="domain" description="AB hydrolase-1" evidence="2">
    <location>
        <begin position="67"/>
        <end position="184"/>
    </location>
</feature>
<evidence type="ECO:0000313" key="4">
    <source>
        <dbReference type="Proteomes" id="UP000005801"/>
    </source>
</evidence>
<name>A6GE89_9BACT</name>
<keyword evidence="4" id="KW-1185">Reference proteome</keyword>
<dbReference type="PRINTS" id="PR00412">
    <property type="entry name" value="EPOXHYDRLASE"/>
</dbReference>
<reference evidence="3 4" key="1">
    <citation type="submission" date="2007-06" db="EMBL/GenBank/DDBJ databases">
        <authorList>
            <person name="Shimkets L."/>
            <person name="Ferriera S."/>
            <person name="Johnson J."/>
            <person name="Kravitz S."/>
            <person name="Beeson K."/>
            <person name="Sutton G."/>
            <person name="Rogers Y.-H."/>
            <person name="Friedman R."/>
            <person name="Frazier M."/>
            <person name="Venter J.C."/>
        </authorList>
    </citation>
    <scope>NUCLEOTIDE SEQUENCE [LARGE SCALE GENOMIC DNA]</scope>
    <source>
        <strain evidence="3 4">SIR-1</strain>
    </source>
</reference>
<dbReference type="Pfam" id="PF00561">
    <property type="entry name" value="Abhydrolase_1"/>
    <property type="match status" value="1"/>
</dbReference>
<dbReference type="eggNOG" id="COG0596">
    <property type="taxonomic scope" value="Bacteria"/>
</dbReference>
<dbReference type="SUPFAM" id="SSF53474">
    <property type="entry name" value="alpha/beta-Hydrolases"/>
    <property type="match status" value="1"/>
</dbReference>
<dbReference type="GO" id="GO:0016787">
    <property type="term" value="F:hydrolase activity"/>
    <property type="evidence" value="ECO:0007669"/>
    <property type="project" value="UniProtKB-KW"/>
</dbReference>
<dbReference type="PROSITE" id="PS51257">
    <property type="entry name" value="PROKAR_LIPOPROTEIN"/>
    <property type="match status" value="1"/>
</dbReference>
<dbReference type="Proteomes" id="UP000005801">
    <property type="component" value="Unassembled WGS sequence"/>
</dbReference>
<evidence type="ECO:0000259" key="2">
    <source>
        <dbReference type="Pfam" id="PF00561"/>
    </source>
</evidence>
<dbReference type="NCBIfam" id="NF002938">
    <property type="entry name" value="PRK03592.1"/>
    <property type="match status" value="1"/>
</dbReference>
<proteinExistence type="predicted"/>
<keyword evidence="3" id="KW-0378">Hydrolase</keyword>
<sequence>MYRTLIPSSLAALLSLGLACVSDPEDETESETSSETSPEISEAFPFERHELAVLDSTMTYVDEGEGPPIVLLHGQPASAYLWRNVIPHLSEDRRVIAVDLIGFGGSGKPDIDYRIVDHAAYLEAFIDALALDEPLTLVVHDWGSFLGFDYAMQHQEQIHAIVFMEAMLQPIPGYDFWDPDTAAFMEAIRTPGVGEAMIFEQNMFIEALLPAMVMRELSPAEHDAYREPFLDPDTRAPMLSFPRELPVGGEPADVHAMQVAYVDALRDSNVPKLHLYGTPGVLNTAADVEWAQANLPNITSVEVGPGLHFLQEDHPHAIGEAIVDWLDGIDE</sequence>
<dbReference type="OrthoDB" id="9802676at2"/>
<dbReference type="AlphaFoldDB" id="A6GE89"/>
<dbReference type="InterPro" id="IPR050266">
    <property type="entry name" value="AB_hydrolase_sf"/>
</dbReference>
<accession>A6GE89</accession>
<feature type="chain" id="PRO_5002697716" evidence="1">
    <location>
        <begin position="20"/>
        <end position="331"/>
    </location>
</feature>
<dbReference type="InterPro" id="IPR029058">
    <property type="entry name" value="AB_hydrolase_fold"/>
</dbReference>
<dbReference type="EMBL" id="ABCS01000080">
    <property type="protein sequence ID" value="EDM75807.1"/>
    <property type="molecule type" value="Genomic_DNA"/>
</dbReference>
<dbReference type="STRING" id="391625.PPSIR1_34742"/>
<comment type="caution">
    <text evidence="3">The sequence shown here is derived from an EMBL/GenBank/DDBJ whole genome shotgun (WGS) entry which is preliminary data.</text>
</comment>
<dbReference type="InterPro" id="IPR000639">
    <property type="entry name" value="Epox_hydrolase-like"/>
</dbReference>